<feature type="compositionally biased region" description="Polar residues" evidence="1">
    <location>
        <begin position="96"/>
        <end position="130"/>
    </location>
</feature>
<feature type="signal peptide" evidence="2">
    <location>
        <begin position="1"/>
        <end position="26"/>
    </location>
</feature>
<keyword evidence="5" id="KW-1185">Reference proteome</keyword>
<dbReference type="EMBL" id="GAMC01003326">
    <property type="protein sequence ID" value="JAC03230.1"/>
    <property type="molecule type" value="mRNA"/>
</dbReference>
<protein>
    <submittedName>
        <fullName evidence="3">(Mediterranean fruit fly) hypothetical protein</fullName>
    </submittedName>
</protein>
<accession>W8CCP7</accession>
<dbReference type="AlphaFoldDB" id="W8CCP7"/>
<feature type="compositionally biased region" description="Low complexity" evidence="1">
    <location>
        <begin position="339"/>
        <end position="357"/>
    </location>
</feature>
<sequence>MSWGKRSHHVLNLAFLLAVLVTIVVAVPTSVLVQNSEVTSNINAANNGHNFMTKVKRSSNNANELMSKVASNEAAPTSANKKSSPEVLPPAYNMPLASQQSTGNNLSNGEKVNDGTNTKTNSNFDRQTAGTLPMQSNEDIINSAIAAGLTAAAVEAAAAASQREMAEQQLKQQAQPYGDENSQTLLHKRGISSPQYIYGGMGGMGMGGAYGYGNVNGNDKGNGYESGNNGNSGYGGGDYFNNPYLNTAYQVGSGVGIPTVPTGFWADEMDPSVVYTDIQDEDFLNSPRASSYRNKAYDNLQNILNSEAYPEPMALSLPQPQYTSRYYGAINDNKRSNRYDNGNNGGSSSSSGRATSRFTDMRLKRDTKLTPADMLALVALVEAGERARKDTDTEIPSNNNYMYPSSGIAAASEPYNNYNGVKTYYPTTANMDGSENGASWLEPNMMDYYAMPMNMETIPKYELQREHKYGGALAGGNGNRFGIKRFMVSKKNRPMGNFLNEPVSKPSMSYNVNSEKFY</sequence>
<dbReference type="EMBL" id="CAJHJT010000012">
    <property type="protein sequence ID" value="CAD6998438.1"/>
    <property type="molecule type" value="Genomic_DNA"/>
</dbReference>
<evidence type="ECO:0000256" key="2">
    <source>
        <dbReference type="SAM" id="SignalP"/>
    </source>
</evidence>
<evidence type="ECO:0000313" key="5">
    <source>
        <dbReference type="Proteomes" id="UP000606786"/>
    </source>
</evidence>
<reference evidence="4" key="2">
    <citation type="journal article" date="2014" name="BMC Genomics">
        <title>A genomic perspective to assessing quality of mass-reared SIT flies used in Mediterranean fruit fly (Ceratitis capitata) eradication in California.</title>
        <authorList>
            <person name="Calla B."/>
            <person name="Hall B."/>
            <person name="Hou S."/>
            <person name="Geib S.M."/>
        </authorList>
    </citation>
    <scope>NUCLEOTIDE SEQUENCE</scope>
</reference>
<feature type="region of interest" description="Disordered" evidence="1">
    <location>
        <begin position="333"/>
        <end position="359"/>
    </location>
</feature>
<feature type="region of interest" description="Disordered" evidence="1">
    <location>
        <begin position="70"/>
        <end position="130"/>
    </location>
</feature>
<keyword evidence="2" id="KW-0732">Signal</keyword>
<name>W8CCP7_CERCA</name>
<feature type="chain" id="PRO_5007737166" evidence="2">
    <location>
        <begin position="27"/>
        <end position="518"/>
    </location>
</feature>
<evidence type="ECO:0000313" key="3">
    <source>
        <dbReference type="EMBL" id="CAD6998438.1"/>
    </source>
</evidence>
<reference evidence="4" key="1">
    <citation type="submission" date="2013-07" db="EMBL/GenBank/DDBJ databases">
        <authorList>
            <person name="Geib S."/>
        </authorList>
    </citation>
    <scope>NUCLEOTIDE SEQUENCE</scope>
</reference>
<dbReference type="EMBL" id="GAMC01003327">
    <property type="protein sequence ID" value="JAC03229.1"/>
    <property type="molecule type" value="mRNA"/>
</dbReference>
<organism evidence="4">
    <name type="scientific">Ceratitis capitata</name>
    <name type="common">Mediterranean fruit fly</name>
    <name type="synonym">Tephritis capitata</name>
    <dbReference type="NCBI Taxonomy" id="7213"/>
    <lineage>
        <taxon>Eukaryota</taxon>
        <taxon>Metazoa</taxon>
        <taxon>Ecdysozoa</taxon>
        <taxon>Arthropoda</taxon>
        <taxon>Hexapoda</taxon>
        <taxon>Insecta</taxon>
        <taxon>Pterygota</taxon>
        <taxon>Neoptera</taxon>
        <taxon>Endopterygota</taxon>
        <taxon>Diptera</taxon>
        <taxon>Brachycera</taxon>
        <taxon>Muscomorpha</taxon>
        <taxon>Tephritoidea</taxon>
        <taxon>Tephritidae</taxon>
        <taxon>Ceratitis</taxon>
        <taxon>Ceratitis</taxon>
    </lineage>
</organism>
<dbReference type="OrthoDB" id="7730862at2759"/>
<dbReference type="KEGG" id="ccat:101449941"/>
<dbReference type="Proteomes" id="UP000606786">
    <property type="component" value="Unassembled WGS sequence"/>
</dbReference>
<reference evidence="3" key="3">
    <citation type="submission" date="2020-11" db="EMBL/GenBank/DDBJ databases">
        <authorList>
            <person name="Whitehead M."/>
        </authorList>
    </citation>
    <scope>NUCLEOTIDE SEQUENCE</scope>
    <source>
        <strain evidence="3">EGII</strain>
    </source>
</reference>
<evidence type="ECO:0000256" key="1">
    <source>
        <dbReference type="SAM" id="MobiDB-lite"/>
    </source>
</evidence>
<proteinExistence type="evidence at transcript level"/>
<evidence type="ECO:0000313" key="4">
    <source>
        <dbReference type="EMBL" id="JAC03230.1"/>
    </source>
</evidence>
<gene>
    <name evidence="3" type="ORF">CCAP1982_LOCUS7038</name>
</gene>